<dbReference type="GO" id="GO:0005525">
    <property type="term" value="F:GTP binding"/>
    <property type="evidence" value="ECO:0007669"/>
    <property type="project" value="UniProtKB-KW"/>
</dbReference>
<proteinExistence type="predicted"/>
<sequence length="153" mass="17183">MTEESNVADYLLFRLNNSFKKISLYPKILNISSPTDDIHSLLTTLALRHNYTLGSELSIEKTLHTNSHLNHGGLLMADDEWTTSRPVEATNDNGEKLDLERAARWFIRKFRDGEFGSMTLDDCSEEALKTYFERGPEALYGSSVGAPGGKARK</sequence>
<reference evidence="3" key="1">
    <citation type="submission" date="2020-05" db="EMBL/GenBank/DDBJ databases">
        <title>Phylogenomic resolution of chytrid fungi.</title>
        <authorList>
            <person name="Stajich J.E."/>
            <person name="Amses K."/>
            <person name="Simmons R."/>
            <person name="Seto K."/>
            <person name="Myers J."/>
            <person name="Bonds A."/>
            <person name="Quandt C.A."/>
            <person name="Barry K."/>
            <person name="Liu P."/>
            <person name="Grigoriev I."/>
            <person name="Longcore J.E."/>
            <person name="James T.Y."/>
        </authorList>
    </citation>
    <scope>NUCLEOTIDE SEQUENCE</scope>
    <source>
        <strain evidence="3">JEL0318</strain>
    </source>
</reference>
<evidence type="ECO:0000256" key="1">
    <source>
        <dbReference type="ARBA" id="ARBA00022741"/>
    </source>
</evidence>
<dbReference type="AlphaFoldDB" id="A0AAD5S790"/>
<keyword evidence="1" id="KW-0547">Nucleotide-binding</keyword>
<keyword evidence="4" id="KW-1185">Reference proteome</keyword>
<dbReference type="Gene3D" id="1.10.1580.10">
    <property type="match status" value="1"/>
</dbReference>
<organism evidence="3 4">
    <name type="scientific">Rhizophlyctis rosea</name>
    <dbReference type="NCBI Taxonomy" id="64517"/>
    <lineage>
        <taxon>Eukaryota</taxon>
        <taxon>Fungi</taxon>
        <taxon>Fungi incertae sedis</taxon>
        <taxon>Chytridiomycota</taxon>
        <taxon>Chytridiomycota incertae sedis</taxon>
        <taxon>Chytridiomycetes</taxon>
        <taxon>Rhizophlyctidales</taxon>
        <taxon>Rhizophlyctidaceae</taxon>
        <taxon>Rhizophlyctis</taxon>
    </lineage>
</organism>
<gene>
    <name evidence="3" type="ORF">HK097_001126</name>
</gene>
<dbReference type="Proteomes" id="UP001212841">
    <property type="component" value="Unassembled WGS sequence"/>
</dbReference>
<evidence type="ECO:0000313" key="3">
    <source>
        <dbReference type="EMBL" id="KAJ3045798.1"/>
    </source>
</evidence>
<dbReference type="EMBL" id="JADGJD010001214">
    <property type="protein sequence ID" value="KAJ3045798.1"/>
    <property type="molecule type" value="Genomic_DNA"/>
</dbReference>
<evidence type="ECO:0000313" key="4">
    <source>
        <dbReference type="Proteomes" id="UP001212841"/>
    </source>
</evidence>
<protein>
    <submittedName>
        <fullName evidence="3">Uncharacterized protein</fullName>
    </submittedName>
</protein>
<comment type="caution">
    <text evidence="3">The sequence shown here is derived from an EMBL/GenBank/DDBJ whole genome shotgun (WGS) entry which is preliminary data.</text>
</comment>
<dbReference type="InterPro" id="IPR023179">
    <property type="entry name" value="GTP-bd_ortho_bundle_sf"/>
</dbReference>
<evidence type="ECO:0000256" key="2">
    <source>
        <dbReference type="ARBA" id="ARBA00023134"/>
    </source>
</evidence>
<name>A0AAD5S790_9FUNG</name>
<keyword evidence="2" id="KW-0342">GTP-binding</keyword>
<accession>A0AAD5S790</accession>